<feature type="region of interest" description="Disordered" evidence="1">
    <location>
        <begin position="87"/>
        <end position="224"/>
    </location>
</feature>
<organism evidence="2 3">
    <name type="scientific">Ophiocordyceps camponoti-rufipedis</name>
    <dbReference type="NCBI Taxonomy" id="2004952"/>
    <lineage>
        <taxon>Eukaryota</taxon>
        <taxon>Fungi</taxon>
        <taxon>Dikarya</taxon>
        <taxon>Ascomycota</taxon>
        <taxon>Pezizomycotina</taxon>
        <taxon>Sordariomycetes</taxon>
        <taxon>Hypocreomycetidae</taxon>
        <taxon>Hypocreales</taxon>
        <taxon>Ophiocordycipitaceae</taxon>
        <taxon>Ophiocordyceps</taxon>
    </lineage>
</organism>
<evidence type="ECO:0000256" key="1">
    <source>
        <dbReference type="SAM" id="MobiDB-lite"/>
    </source>
</evidence>
<dbReference type="OrthoDB" id="5426191at2759"/>
<dbReference type="STRING" id="2004952.A0A2C5Z3P9"/>
<feature type="region of interest" description="Disordered" evidence="1">
    <location>
        <begin position="1"/>
        <end position="30"/>
    </location>
</feature>
<gene>
    <name evidence="2" type="ORF">CDD80_3161</name>
</gene>
<name>A0A2C5Z3P9_9HYPO</name>
<evidence type="ECO:0008006" key="4">
    <source>
        <dbReference type="Google" id="ProtNLM"/>
    </source>
</evidence>
<protein>
    <recommendedName>
        <fullName evidence="4">Oxidoreductase-like protein</fullName>
    </recommendedName>
</protein>
<keyword evidence="3" id="KW-1185">Reference proteome</keyword>
<accession>A0A2C5Z3P9</accession>
<dbReference type="EMBL" id="NJES01000281">
    <property type="protein sequence ID" value="PHH74322.1"/>
    <property type="molecule type" value="Genomic_DNA"/>
</dbReference>
<reference evidence="2 3" key="1">
    <citation type="submission" date="2017-06" db="EMBL/GenBank/DDBJ databases">
        <title>Ant-infecting Ophiocordyceps genomes reveal a high diversity of potential behavioral manipulation genes and a possible major role for enterotoxins.</title>
        <authorList>
            <person name="De Bekker C."/>
            <person name="Evans H.C."/>
            <person name="Brachmann A."/>
            <person name="Hughes D.P."/>
        </authorList>
    </citation>
    <scope>NUCLEOTIDE SEQUENCE [LARGE SCALE GENOMIC DNA]</scope>
    <source>
        <strain evidence="2 3">Map16</strain>
    </source>
</reference>
<evidence type="ECO:0000313" key="2">
    <source>
        <dbReference type="EMBL" id="PHH74322.1"/>
    </source>
</evidence>
<comment type="caution">
    <text evidence="2">The sequence shown here is derived from an EMBL/GenBank/DDBJ whole genome shotgun (WGS) entry which is preliminary data.</text>
</comment>
<sequence>MEARSLSSLNALAANPPQYPEKPNEERQPPLVLYISRVPGTRGKPHIILSPFKPQLKNVTAEDVANSLYYVHLHALSSDYSVPFTGTSSDDASSHHTIPRKPLPDSARPPTPESLTGRTRLQPPLDGRGSRISWGSRESGYYPSRPSQTDDDEPRTESNRWSRPMLPPLQTGRADRRSLLVNPLADQNLPPPARDTPVSPDLPRRPSSHYPSYNYQGPRAAPPTTGNHFTLTLIRRDPASGNQWNVGRVMSRQPGAAFESLETPVSCPKLSTANSAIDIEIETSGYAKFRRMPARRIAERGGYEALLAAAQEGPTRKDAGVFSRQVAMRYSKSWTANFKDKLSRFEHVGRAKAGHARNGSTVSTDSAASWLSTGAERGATKPRGYTFTSPWDGRCEFRTGHGGRSVQCRHMLREGTTTAYNPLVAEQQGGGTSSSKPAAETVSELRFNLPASEVLGEQAKGAREQWRGNFGKLLRPATGGGHGGGDDDDAVSPFEVNFGKERAGGGNRGTRVKLGKLIVYHDGLKMLDLVVAANIGVWWEAWEKMF</sequence>
<dbReference type="Proteomes" id="UP000226431">
    <property type="component" value="Unassembled WGS sequence"/>
</dbReference>
<evidence type="ECO:0000313" key="3">
    <source>
        <dbReference type="Proteomes" id="UP000226431"/>
    </source>
</evidence>
<dbReference type="AlphaFoldDB" id="A0A2C5Z3P9"/>
<feature type="compositionally biased region" description="Low complexity" evidence="1">
    <location>
        <begin position="1"/>
        <end position="15"/>
    </location>
</feature>
<proteinExistence type="predicted"/>